<name>A0A9W8XLN0_9PLEO</name>
<accession>A0A9W8XLN0</accession>
<dbReference type="GO" id="GO:0006351">
    <property type="term" value="P:DNA-templated transcription"/>
    <property type="evidence" value="ECO:0007669"/>
    <property type="project" value="InterPro"/>
</dbReference>
<evidence type="ECO:0000259" key="3">
    <source>
        <dbReference type="SMART" id="SM00906"/>
    </source>
</evidence>
<dbReference type="GO" id="GO:0003700">
    <property type="term" value="F:DNA-binding transcription factor activity"/>
    <property type="evidence" value="ECO:0007669"/>
    <property type="project" value="InterPro"/>
</dbReference>
<dbReference type="GO" id="GO:0003677">
    <property type="term" value="F:DNA binding"/>
    <property type="evidence" value="ECO:0007669"/>
    <property type="project" value="InterPro"/>
</dbReference>
<reference evidence="4" key="1">
    <citation type="submission" date="2022-10" db="EMBL/GenBank/DDBJ databases">
        <title>Tapping the CABI collections for fungal endophytes: first genome assemblies for Collariella, Neodidymelliopsis, Ascochyta clinopodiicola, Didymella pomorum, Didymosphaeria variabile, Neocosmospora piperis and Neocucurbitaria cava.</title>
        <authorList>
            <person name="Hill R."/>
        </authorList>
    </citation>
    <scope>NUCLEOTIDE SEQUENCE</scope>
    <source>
        <strain evidence="4">IMI 356815</strain>
    </source>
</reference>
<evidence type="ECO:0000256" key="1">
    <source>
        <dbReference type="ARBA" id="ARBA00023242"/>
    </source>
</evidence>
<dbReference type="PANTHER" id="PTHR46910">
    <property type="entry name" value="TRANSCRIPTION FACTOR PDR1"/>
    <property type="match status" value="1"/>
</dbReference>
<dbReference type="GO" id="GO:0008270">
    <property type="term" value="F:zinc ion binding"/>
    <property type="evidence" value="ECO:0007669"/>
    <property type="project" value="InterPro"/>
</dbReference>
<organism evidence="4 5">
    <name type="scientific">Didymosphaeria variabile</name>
    <dbReference type="NCBI Taxonomy" id="1932322"/>
    <lineage>
        <taxon>Eukaryota</taxon>
        <taxon>Fungi</taxon>
        <taxon>Dikarya</taxon>
        <taxon>Ascomycota</taxon>
        <taxon>Pezizomycotina</taxon>
        <taxon>Dothideomycetes</taxon>
        <taxon>Pleosporomycetidae</taxon>
        <taxon>Pleosporales</taxon>
        <taxon>Massarineae</taxon>
        <taxon>Didymosphaeriaceae</taxon>
        <taxon>Didymosphaeria</taxon>
    </lineage>
</organism>
<dbReference type="Proteomes" id="UP001140513">
    <property type="component" value="Unassembled WGS sequence"/>
</dbReference>
<dbReference type="EMBL" id="JAPEUX010000004">
    <property type="protein sequence ID" value="KAJ4354205.1"/>
    <property type="molecule type" value="Genomic_DNA"/>
</dbReference>
<dbReference type="PANTHER" id="PTHR46910:SF5">
    <property type="entry name" value="ZN(II)2CYS6 TRANSCRIPTION FACTOR (EUROFUNG)"/>
    <property type="match status" value="1"/>
</dbReference>
<gene>
    <name evidence="4" type="ORF">N0V89_005939</name>
</gene>
<dbReference type="AlphaFoldDB" id="A0A9W8XLN0"/>
<dbReference type="GeneID" id="80909469"/>
<dbReference type="InterPro" id="IPR007219">
    <property type="entry name" value="XnlR_reg_dom"/>
</dbReference>
<evidence type="ECO:0000256" key="2">
    <source>
        <dbReference type="SAM" id="MobiDB-lite"/>
    </source>
</evidence>
<dbReference type="CDD" id="cd12148">
    <property type="entry name" value="fungal_TF_MHR"/>
    <property type="match status" value="1"/>
</dbReference>
<protein>
    <recommendedName>
        <fullName evidence="3">Xylanolytic transcriptional activator regulatory domain-containing protein</fullName>
    </recommendedName>
</protein>
<dbReference type="Pfam" id="PF04082">
    <property type="entry name" value="Fungal_trans"/>
    <property type="match status" value="1"/>
</dbReference>
<proteinExistence type="predicted"/>
<evidence type="ECO:0000313" key="4">
    <source>
        <dbReference type="EMBL" id="KAJ4354205.1"/>
    </source>
</evidence>
<dbReference type="RefSeq" id="XP_056071979.1">
    <property type="nucleotide sequence ID" value="XM_056214712.1"/>
</dbReference>
<dbReference type="InterPro" id="IPR050987">
    <property type="entry name" value="AtrR-like"/>
</dbReference>
<keyword evidence="5" id="KW-1185">Reference proteome</keyword>
<feature type="compositionally biased region" description="Polar residues" evidence="2">
    <location>
        <begin position="56"/>
        <end position="70"/>
    </location>
</feature>
<comment type="caution">
    <text evidence="4">The sequence shown here is derived from an EMBL/GenBank/DDBJ whole genome shotgun (WGS) entry which is preliminary data.</text>
</comment>
<feature type="region of interest" description="Disordered" evidence="2">
    <location>
        <begin position="41"/>
        <end position="79"/>
    </location>
</feature>
<feature type="domain" description="Xylanolytic transcriptional activator regulatory" evidence="3">
    <location>
        <begin position="277"/>
        <end position="350"/>
    </location>
</feature>
<keyword evidence="1" id="KW-0539">Nucleus</keyword>
<sequence>MLQLQEQQADEKKIDRIEDRLAGIEHVLEALSHKLSNLDIKPDLEHSSQPKHAIGTTRSPRSNSEANVSTPAFEGETTINRQSEFARELLEQAVGRTPSIEQNAEIKAALTSLQNMVTRQGANANTIAASLTYPFSNKALAEIDHTKLERPPWELVNEVIDKASVYPTMSFAVVFPFLKMPKMKDIFREAFDNAADCSVGRRMLVYGVLTSLFYEFSCYPVVDKRVESYRGLARICERQMEVAMSQLDLYLPATYENILALLLGSAQAIEMCKPSLCWTMISTAAHLSQNLGYHHYQTMKDDPVEERNAKIHVFWFIYVMDKTLSLRLGRASIIQDWDMSLPYPNIDTDHARFGSLVQQGQRGTELLIYWIKIAQIQGKAYEKLFSPAGFLRPMEERARAATELVDALNKAWTERGEASAFDFAYLELEYGLAKKGSGVSTGLKPISERKRFRYVLPPTTQSSLRGPDMSYCEVEEIDDSGAARSVILEISFITLRAISPDNVSFDTDCLESARAALVAHQRCAAQFNVKGNEDLWSGYIHWAILQAPFTPFIVIFCHSVLHCDPSDLNSLSDFVISLESCRTISEGADKLYKMCHLFLQVAKLYVEAKKNEAIPVTTTGSASQPDQSGFYPQETGINLDTMTQFDPYLSALGLMPNQGFPMTGFPPLNTGTTGVDGFPPGSFDASMAPSGSGMGPGNPTNVQDWFSGSRYLLNLMEDDIQMPDFSL</sequence>
<evidence type="ECO:0000313" key="5">
    <source>
        <dbReference type="Proteomes" id="UP001140513"/>
    </source>
</evidence>
<dbReference type="OrthoDB" id="103819at2759"/>
<dbReference type="SMART" id="SM00906">
    <property type="entry name" value="Fungal_trans"/>
    <property type="match status" value="1"/>
</dbReference>